<evidence type="ECO:0000313" key="2">
    <source>
        <dbReference type="EMBL" id="KAK7259694.1"/>
    </source>
</evidence>
<dbReference type="InterPro" id="IPR047091">
    <property type="entry name" value="EIN3-like_DNA-bd"/>
</dbReference>
<reference evidence="2 3" key="1">
    <citation type="submission" date="2024-01" db="EMBL/GenBank/DDBJ databases">
        <title>The genomes of 5 underutilized Papilionoideae crops provide insights into root nodulation and disease resistanc.</title>
        <authorList>
            <person name="Yuan L."/>
        </authorList>
    </citation>
    <scope>NUCLEOTIDE SEQUENCE [LARGE SCALE GENOMIC DNA]</scope>
    <source>
        <strain evidence="2">ZHUSHIDOU_FW_LH</strain>
        <tissue evidence="2">Leaf</tissue>
    </source>
</reference>
<dbReference type="Pfam" id="PF04873">
    <property type="entry name" value="EIN3_DNA-bd"/>
    <property type="match status" value="1"/>
</dbReference>
<dbReference type="GO" id="GO:0005634">
    <property type="term" value="C:nucleus"/>
    <property type="evidence" value="ECO:0007669"/>
    <property type="project" value="InterPro"/>
</dbReference>
<dbReference type="PANTHER" id="PTHR33305">
    <property type="entry name" value="ETHYLENE INSENSITIVE 3-LIKE 2 PROTEIN"/>
    <property type="match status" value="1"/>
</dbReference>
<dbReference type="PANTHER" id="PTHR33305:SF11">
    <property type="entry name" value="PROTEIN ETHYLENE INSENSITIVE 3"/>
    <property type="match status" value="1"/>
</dbReference>
<proteinExistence type="predicted"/>
<organism evidence="2 3">
    <name type="scientific">Crotalaria pallida</name>
    <name type="common">Smooth rattlebox</name>
    <name type="synonym">Crotalaria striata</name>
    <dbReference type="NCBI Taxonomy" id="3830"/>
    <lineage>
        <taxon>Eukaryota</taxon>
        <taxon>Viridiplantae</taxon>
        <taxon>Streptophyta</taxon>
        <taxon>Embryophyta</taxon>
        <taxon>Tracheophyta</taxon>
        <taxon>Spermatophyta</taxon>
        <taxon>Magnoliopsida</taxon>
        <taxon>eudicotyledons</taxon>
        <taxon>Gunneridae</taxon>
        <taxon>Pentapetalae</taxon>
        <taxon>rosids</taxon>
        <taxon>fabids</taxon>
        <taxon>Fabales</taxon>
        <taxon>Fabaceae</taxon>
        <taxon>Papilionoideae</taxon>
        <taxon>50 kb inversion clade</taxon>
        <taxon>genistoids sensu lato</taxon>
        <taxon>core genistoids</taxon>
        <taxon>Crotalarieae</taxon>
        <taxon>Crotalaria</taxon>
    </lineage>
</organism>
<feature type="domain" description="Ethylene insensitive 3-like DNA-binding" evidence="1">
    <location>
        <begin position="3"/>
        <end position="39"/>
    </location>
</feature>
<keyword evidence="3" id="KW-1185">Reference proteome</keyword>
<dbReference type="EMBL" id="JAYWIO010000005">
    <property type="protein sequence ID" value="KAK7259694.1"/>
    <property type="molecule type" value="Genomic_DNA"/>
</dbReference>
<dbReference type="GO" id="GO:0003677">
    <property type="term" value="F:DNA binding"/>
    <property type="evidence" value="ECO:0007669"/>
    <property type="project" value="TreeGrafter"/>
</dbReference>
<dbReference type="Proteomes" id="UP001372338">
    <property type="component" value="Unassembled WGS sequence"/>
</dbReference>
<dbReference type="InterPro" id="IPR006957">
    <property type="entry name" value="EIN3"/>
</dbReference>
<evidence type="ECO:0000259" key="1">
    <source>
        <dbReference type="Pfam" id="PF04873"/>
    </source>
</evidence>
<gene>
    <name evidence="2" type="ORF">RIF29_25307</name>
</gene>
<sequence>MIGCSDNLRECWKGNIKFDCIGPAAIDKYEQEKGMDGYSIMEGNNSDKLQPQFPMNENVQDINYVVIPSNGTANSNKRKREHDDLFGFNDRNVRKNHQHTCVKHPKNHAVMIGGSKDQFENNNKSILSHRESSHIVAPFMNQTAPLPMVVSESGFAIPENGEEMVVVTTPTRSNATLTSFEQNIIDSVLMILLHLAIHLLTLQYWMTCPHGNIIKKLFVLKLLLCQHALPLVSKKLYLLFFMYASYDLKHFY</sequence>
<name>A0AAN9ELC5_CROPI</name>
<evidence type="ECO:0000313" key="3">
    <source>
        <dbReference type="Proteomes" id="UP001372338"/>
    </source>
</evidence>
<dbReference type="GO" id="GO:0003700">
    <property type="term" value="F:DNA-binding transcription factor activity"/>
    <property type="evidence" value="ECO:0007669"/>
    <property type="project" value="InterPro"/>
</dbReference>
<protein>
    <recommendedName>
        <fullName evidence="1">Ethylene insensitive 3-like DNA-binding domain-containing protein</fullName>
    </recommendedName>
</protein>
<dbReference type="AlphaFoldDB" id="A0AAN9ELC5"/>
<comment type="caution">
    <text evidence="2">The sequence shown here is derived from an EMBL/GenBank/DDBJ whole genome shotgun (WGS) entry which is preliminary data.</text>
</comment>
<accession>A0AAN9ELC5</accession>